<dbReference type="Gene3D" id="3.30.420.10">
    <property type="entry name" value="Ribonuclease H-like superfamily/Ribonuclease H"/>
    <property type="match status" value="1"/>
</dbReference>
<dbReference type="Pfam" id="PF16487">
    <property type="entry name" value="ArgoMid"/>
    <property type="match status" value="1"/>
</dbReference>
<proteinExistence type="predicted"/>
<name>A0A6A3LTT6_9STRA</name>
<feature type="region of interest" description="Disordered" evidence="1">
    <location>
        <begin position="276"/>
        <end position="313"/>
    </location>
</feature>
<dbReference type="InterPro" id="IPR036397">
    <property type="entry name" value="RNaseH_sf"/>
</dbReference>
<dbReference type="CDD" id="cd02846">
    <property type="entry name" value="PAZ_argonaute_like"/>
    <property type="match status" value="1"/>
</dbReference>
<evidence type="ECO:0000256" key="1">
    <source>
        <dbReference type="SAM" id="MobiDB-lite"/>
    </source>
</evidence>
<dbReference type="PROSITE" id="PS50821">
    <property type="entry name" value="PAZ"/>
    <property type="match status" value="1"/>
</dbReference>
<dbReference type="PANTHER" id="PTHR22891">
    <property type="entry name" value="EUKARYOTIC TRANSLATION INITIATION FACTOR 2C"/>
    <property type="match status" value="1"/>
</dbReference>
<dbReference type="AlphaFoldDB" id="A0A6A3LTT6"/>
<dbReference type="EMBL" id="QXFU01000107">
    <property type="protein sequence ID" value="KAE9044015.1"/>
    <property type="molecule type" value="Genomic_DNA"/>
</dbReference>
<dbReference type="InterPro" id="IPR003165">
    <property type="entry name" value="Piwi"/>
</dbReference>
<dbReference type="InterPro" id="IPR012337">
    <property type="entry name" value="RNaseH-like_sf"/>
</dbReference>
<dbReference type="InterPro" id="IPR032474">
    <property type="entry name" value="Argonaute_N"/>
</dbReference>
<evidence type="ECO:0000259" key="3">
    <source>
        <dbReference type="PROSITE" id="PS50822"/>
    </source>
</evidence>
<dbReference type="OrthoDB" id="10252740at2759"/>
<feature type="compositionally biased region" description="Basic and acidic residues" evidence="1">
    <location>
        <begin position="99"/>
        <end position="110"/>
    </location>
</feature>
<evidence type="ECO:0000313" key="4">
    <source>
        <dbReference type="EMBL" id="KAE9022669.1"/>
    </source>
</evidence>
<dbReference type="Proteomes" id="UP000429607">
    <property type="component" value="Unassembled WGS sequence"/>
</dbReference>
<comment type="caution">
    <text evidence="4">The sequence shown here is derived from an EMBL/GenBank/DDBJ whole genome shotgun (WGS) entry which is preliminary data.</text>
</comment>
<dbReference type="Pfam" id="PF02170">
    <property type="entry name" value="PAZ"/>
    <property type="match status" value="1"/>
</dbReference>
<dbReference type="SUPFAM" id="SSF53098">
    <property type="entry name" value="Ribonuclease H-like"/>
    <property type="match status" value="1"/>
</dbReference>
<dbReference type="Pfam" id="PF16488">
    <property type="entry name" value="ArgoL2"/>
    <property type="match status" value="1"/>
</dbReference>
<gene>
    <name evidence="4" type="ORF">PR001_g13098</name>
    <name evidence="5" type="ORF">PR002_g3033</name>
</gene>
<dbReference type="InterPro" id="IPR003100">
    <property type="entry name" value="PAZ_dom"/>
</dbReference>
<feature type="domain" description="Piwi" evidence="3">
    <location>
        <begin position="767"/>
        <end position="1066"/>
    </location>
</feature>
<sequence>MTTYDPLDFHGGYGYGSSWPSEDFGYERDRGYGRSSRATRYESGYGGGDYDTQGYGSYDHHRSSYGEDGRGGYEHERSVRYEHRGRDGGYGGSAFPGGAREEYHRSDYNDRGYGTRTHEYGGSSRYDDYSRANDDRGYGRHAERAGGGDRGRSEGDYGDHRYRTRRGERGRRDGRRSDHPREGGGAGLIPGSGYEEISDAITDPHRKAEWSGSAGVRNVQADDPDVLKKVEFCARPQTRGRSGRTVPLKVNYFGVEIASGPNQIFKYHVTVERSIDRDEEDKYGPQRGGQDGREHAESGTDATPQPEQRPERPLQRALMSVVVNTVLRQNNDEFAGIRVVHDGMAAIYSPVKLPWTSKTFEDVSPYSWAPPSTATTVGDGVARRRPRTFIVKMELVETIGMTSLLEHYSDPGVNVMPVLQALDVVVRHLACQRLTVVGRDLYTLKEAHTLHGGKELCWGYHQAIRKAKDKLVLNLNETSAIFYTPGPLMQLVLSTLRIKDPRNARSLSKQELKTLAHALRNVEVKPTHREDRARAIYGVSAEPADQLLVSIKGVEQSVAEYFASKYSKRLQYPRLPCVNVGSKRPGKETWLPVEVCEVVPGQHCANSDDLDSPAITKLTAMPPAKREKNILEHVKDAAFSNDPYLEAFGMTVKLKMETTDARALEPPCVQYQNTSERPVNGEWSLKDKTMVKVVPFDNWGVLILDEVNTSEVRKFVRTLCDVGRQRGLSLKNAGPVIVHQNEHRSADVEKLVQICYEQVAKRGVPEMLLVVLPDTRSWQYGPVKVMTDTVLGVSCQCVASKNLRKANAAFCANVCLKLNMRLDGKNAVLRDPLPLLSRSPTIIIGADLEHPRPGMGAQPSIAAVVASMDAYSAQYAARLGAQKATSDIQKLPNMLRELFHAYYERTKRKPEHVIYYRDGMGDGQYVDILEAEIRALRKACKMISDNYSPPITFIVANKRHHTRAFPVDRRDADRKGNVKPGTVIDTGVVDPHRFDFFLYGHSSIQGTSKPCHYTVLYDENKLSADDIQLLTYHLGYTFSRSTHAVSVAAPVYYANEAAAHARHFLKEAPEDESSDTVSCSSGSKFLFAKVHKNVQNKMFFI</sequence>
<dbReference type="InterPro" id="IPR014811">
    <property type="entry name" value="ArgoL1"/>
</dbReference>
<dbReference type="GO" id="GO:0003723">
    <property type="term" value="F:RNA binding"/>
    <property type="evidence" value="ECO:0007669"/>
    <property type="project" value="InterPro"/>
</dbReference>
<dbReference type="PROSITE" id="PS50822">
    <property type="entry name" value="PIWI"/>
    <property type="match status" value="1"/>
</dbReference>
<dbReference type="EMBL" id="QXFV01000878">
    <property type="protein sequence ID" value="KAE9022669.1"/>
    <property type="molecule type" value="Genomic_DNA"/>
</dbReference>
<evidence type="ECO:0000259" key="2">
    <source>
        <dbReference type="PROSITE" id="PS50821"/>
    </source>
</evidence>
<feature type="region of interest" description="Disordered" evidence="1">
    <location>
        <begin position="1"/>
        <end position="196"/>
    </location>
</feature>
<dbReference type="Gene3D" id="2.170.260.10">
    <property type="entry name" value="paz domain"/>
    <property type="match status" value="1"/>
</dbReference>
<dbReference type="InterPro" id="IPR032473">
    <property type="entry name" value="Argonaute_Mid_dom"/>
</dbReference>
<evidence type="ECO:0000313" key="5">
    <source>
        <dbReference type="EMBL" id="KAE9044015.1"/>
    </source>
</evidence>
<dbReference type="Gene3D" id="3.40.50.2300">
    <property type="match status" value="1"/>
</dbReference>
<feature type="compositionally biased region" description="Basic and acidic residues" evidence="1">
    <location>
        <begin position="125"/>
        <end position="182"/>
    </location>
</feature>
<reference evidence="6 7" key="1">
    <citation type="submission" date="2018-09" db="EMBL/GenBank/DDBJ databases">
        <title>Genomic investigation of the strawberry pathogen Phytophthora fragariae indicates pathogenicity is determined by transcriptional variation in three key races.</title>
        <authorList>
            <person name="Adams T.M."/>
            <person name="Armitage A.D."/>
            <person name="Sobczyk M.K."/>
            <person name="Bates H.J."/>
            <person name="Dunwell J.M."/>
            <person name="Nellist C.F."/>
            <person name="Harrison R.J."/>
        </authorList>
    </citation>
    <scope>NUCLEOTIDE SEQUENCE [LARGE SCALE GENOMIC DNA]</scope>
    <source>
        <strain evidence="4 6">SCRP249</strain>
        <strain evidence="5 7">SCRP324</strain>
    </source>
</reference>
<feature type="compositionally biased region" description="Basic and acidic residues" evidence="1">
    <location>
        <begin position="276"/>
        <end position="298"/>
    </location>
</feature>
<evidence type="ECO:0000313" key="6">
    <source>
        <dbReference type="Proteomes" id="UP000429607"/>
    </source>
</evidence>
<accession>A0A6A3LTT6</accession>
<feature type="domain" description="PAZ" evidence="2">
    <location>
        <begin position="487"/>
        <end position="600"/>
    </location>
</feature>
<dbReference type="InterPro" id="IPR036085">
    <property type="entry name" value="PAZ_dom_sf"/>
</dbReference>
<dbReference type="Pfam" id="PF16486">
    <property type="entry name" value="ArgoN"/>
    <property type="match status" value="1"/>
</dbReference>
<dbReference type="SUPFAM" id="SSF101690">
    <property type="entry name" value="PAZ domain"/>
    <property type="match status" value="1"/>
</dbReference>
<dbReference type="SMART" id="SM00950">
    <property type="entry name" value="Piwi"/>
    <property type="match status" value="1"/>
</dbReference>
<organism evidence="4 6">
    <name type="scientific">Phytophthora rubi</name>
    <dbReference type="NCBI Taxonomy" id="129364"/>
    <lineage>
        <taxon>Eukaryota</taxon>
        <taxon>Sar</taxon>
        <taxon>Stramenopiles</taxon>
        <taxon>Oomycota</taxon>
        <taxon>Peronosporomycetes</taxon>
        <taxon>Peronosporales</taxon>
        <taxon>Peronosporaceae</taxon>
        <taxon>Phytophthora</taxon>
    </lineage>
</organism>
<dbReference type="Pfam" id="PF02171">
    <property type="entry name" value="Piwi"/>
    <property type="match status" value="1"/>
</dbReference>
<dbReference type="InterPro" id="IPR032472">
    <property type="entry name" value="ArgoL2"/>
</dbReference>
<dbReference type="SMART" id="SM01163">
    <property type="entry name" value="DUF1785"/>
    <property type="match status" value="1"/>
</dbReference>
<protein>
    <submittedName>
        <fullName evidence="4">Protein argonaute</fullName>
    </submittedName>
</protein>
<dbReference type="Proteomes" id="UP000435112">
    <property type="component" value="Unassembled WGS sequence"/>
</dbReference>
<dbReference type="CDD" id="cd04657">
    <property type="entry name" value="Piwi_ago-like"/>
    <property type="match status" value="1"/>
</dbReference>
<evidence type="ECO:0000313" key="7">
    <source>
        <dbReference type="Proteomes" id="UP000435112"/>
    </source>
</evidence>
<dbReference type="Pfam" id="PF08699">
    <property type="entry name" value="ArgoL1"/>
    <property type="match status" value="1"/>
</dbReference>
<feature type="compositionally biased region" description="Basic and acidic residues" evidence="1">
    <location>
        <begin position="58"/>
        <end position="87"/>
    </location>
</feature>
<dbReference type="InterPro" id="IPR045246">
    <property type="entry name" value="Piwi_ago-like"/>
</dbReference>